<dbReference type="InterPro" id="IPR023614">
    <property type="entry name" value="Porin_dom_sf"/>
</dbReference>
<proteinExistence type="predicted"/>
<dbReference type="SUPFAM" id="SSF56935">
    <property type="entry name" value="Porins"/>
    <property type="match status" value="1"/>
</dbReference>
<evidence type="ECO:0008006" key="2">
    <source>
        <dbReference type="Google" id="ProtNLM"/>
    </source>
</evidence>
<dbReference type="KEGG" id="tcd:AAIA72_15145"/>
<dbReference type="Gene3D" id="2.40.160.10">
    <property type="entry name" value="Porin"/>
    <property type="match status" value="1"/>
</dbReference>
<sequence length="419" mass="46895">MAERGIGKYLAWLALSGLVQPGTGYAAIPVHLSGFGTLGVALEHHADLAPLRDNNQRKDPGKNINTADSILGVQLATALSDQWRATAQWTWRERPEQGLDESTEWLFLGYRPRPEWDVRVGRVAVDMFQLSDFRRVDYANLWVRPPTELYAWILPASLDGGDVAVDIRDGERYWRFKLQYGKTDPWLDAPDGTQTFHTEFNQFLVATATLDYENWKGRISYSQARTADSVPGFVPALSGLAAIPGIPGPVGQEAAELARRLSTSAERVRYWQGSLGYDNGKWILDTEVARQTTSGTFAPTGTAGYVSVGYRWGNWTPYLVHARFFPDAEPFESQADWNAVPGIAGLRDAALDIINGVLISQRTWSLGARWDPAPRYAFKMQWDHTRVASDQYALWAHRNGRSHEDAVVNILSFSLSFVF</sequence>
<organism evidence="1">
    <name type="scientific">Thermohahella caldifontis</name>
    <dbReference type="NCBI Taxonomy" id="3142973"/>
    <lineage>
        <taxon>Bacteria</taxon>
        <taxon>Pseudomonadati</taxon>
        <taxon>Pseudomonadota</taxon>
        <taxon>Gammaproteobacteria</taxon>
        <taxon>Oceanospirillales</taxon>
        <taxon>Hahellaceae</taxon>
        <taxon>Thermohahella</taxon>
    </lineage>
</organism>
<dbReference type="RefSeq" id="WP_369601129.1">
    <property type="nucleotide sequence ID" value="NZ_CP154858.1"/>
</dbReference>
<dbReference type="EMBL" id="CP154858">
    <property type="protein sequence ID" value="XDT72115.1"/>
    <property type="molecule type" value="Genomic_DNA"/>
</dbReference>
<gene>
    <name evidence="1" type="ORF">AAIA72_15145</name>
</gene>
<protein>
    <recommendedName>
        <fullName evidence="2">Porin</fullName>
    </recommendedName>
</protein>
<reference evidence="1" key="1">
    <citation type="submission" date="2024-05" db="EMBL/GenBank/DDBJ databases">
        <title>Genome sequencing of novel strain.</title>
        <authorList>
            <person name="Ganbat D."/>
            <person name="Ganbat S."/>
            <person name="Lee S.-J."/>
        </authorList>
    </citation>
    <scope>NUCLEOTIDE SEQUENCE</scope>
    <source>
        <strain evidence="1">SMD15-11</strain>
    </source>
</reference>
<name>A0AB39UVA7_9GAMM</name>
<accession>A0AB39UVA7</accession>
<dbReference type="AlphaFoldDB" id="A0AB39UVA7"/>
<evidence type="ECO:0000313" key="1">
    <source>
        <dbReference type="EMBL" id="XDT72115.1"/>
    </source>
</evidence>